<dbReference type="Proteomes" id="UP001549145">
    <property type="component" value="Unassembled WGS sequence"/>
</dbReference>
<evidence type="ECO:0000313" key="2">
    <source>
        <dbReference type="EMBL" id="MET3694465.1"/>
    </source>
</evidence>
<organism evidence="2 3">
    <name type="scientific">Methylobacterium goesingense</name>
    <dbReference type="NCBI Taxonomy" id="243690"/>
    <lineage>
        <taxon>Bacteria</taxon>
        <taxon>Pseudomonadati</taxon>
        <taxon>Pseudomonadota</taxon>
        <taxon>Alphaproteobacteria</taxon>
        <taxon>Hyphomicrobiales</taxon>
        <taxon>Methylobacteriaceae</taxon>
        <taxon>Methylobacterium</taxon>
    </lineage>
</organism>
<dbReference type="RefSeq" id="WP_238280586.1">
    <property type="nucleotide sequence ID" value="NZ_BPQL01000088.1"/>
</dbReference>
<sequence length="605" mass="62411">MTRSKGRPLRAWATGASACVLVLLGAGLTARPGPVLAQEAASAVQDVTLQDVTFVFGDTVLKAPRITASGTRLSKDELTALLKPGPGESWPARLVRLDAASLAIPELRVERAGPAAAPVVTYRDVMARDVRAGRIAELTAAGASILVAGGPQKGTGTYGRLRATDVDLAVLARLYGEPGDGKSALQRVYATFSVDEVAYVDARGTAVTIARIEGRDLSGRQIPATWTGALQAFTGVDYDTIAPAERTRLLTLGADLAEAVSLGTLEATGLSVQEAKPRDAFRLGIARMGMTNAGGTLEDITFSGGDGAKARIARLSLDGFSLSPTIVALRKLAALTAEPSEADLRLLTPAIGTLALKDLSLDLPPEPATPRGPRDPADATGAMHVGLRDAALNFAPPRDGVPTAGRLSLSGLTMPASAVAGVPGLGSLGLYGYSDLDLALVADTSWDEAARELKLSEVSISGKDMGRVRINGMIGGIGPEVFNPDVAISSFAMLSATAKALDLTIENTGLFDRFIAAQSKVLSLKPEELKQEYVTASVFGVPAILGNSAGAKAVGAAMGQFVTKPGTLSLSLRPKNGTGIGMLEFGAAPTPAALFDRLDVNAKAN</sequence>
<name>A0ABV2L9D9_9HYPH</name>
<comment type="caution">
    <text evidence="2">The sequence shown here is derived from an EMBL/GenBank/DDBJ whole genome shotgun (WGS) entry which is preliminary data.</text>
</comment>
<feature type="region of interest" description="Disordered" evidence="1">
    <location>
        <begin position="362"/>
        <end position="381"/>
    </location>
</feature>
<evidence type="ECO:0008006" key="4">
    <source>
        <dbReference type="Google" id="ProtNLM"/>
    </source>
</evidence>
<gene>
    <name evidence="2" type="ORF">ABID43_004027</name>
</gene>
<accession>A0ABV2L9D9</accession>
<evidence type="ECO:0000256" key="1">
    <source>
        <dbReference type="SAM" id="MobiDB-lite"/>
    </source>
</evidence>
<dbReference type="EMBL" id="JBEPMM010000015">
    <property type="protein sequence ID" value="MET3694465.1"/>
    <property type="molecule type" value="Genomic_DNA"/>
</dbReference>
<reference evidence="2 3" key="1">
    <citation type="submission" date="2024-06" db="EMBL/GenBank/DDBJ databases">
        <title>Genomic Encyclopedia of Type Strains, Phase IV (KMG-IV): sequencing the most valuable type-strain genomes for metagenomic binning, comparative biology and taxonomic classification.</title>
        <authorList>
            <person name="Goeker M."/>
        </authorList>
    </citation>
    <scope>NUCLEOTIDE SEQUENCE [LARGE SCALE GENOMIC DNA]</scope>
    <source>
        <strain evidence="2 3">DSM 21331</strain>
    </source>
</reference>
<evidence type="ECO:0000313" key="3">
    <source>
        <dbReference type="Proteomes" id="UP001549145"/>
    </source>
</evidence>
<proteinExistence type="predicted"/>
<protein>
    <recommendedName>
        <fullName evidence="4">AsmA-like C-terminal domain-containing protein</fullName>
    </recommendedName>
</protein>
<keyword evidence="3" id="KW-1185">Reference proteome</keyword>